<proteinExistence type="predicted"/>
<keyword evidence="1" id="KW-0812">Transmembrane</keyword>
<feature type="transmembrane region" description="Helical" evidence="1">
    <location>
        <begin position="80"/>
        <end position="101"/>
    </location>
</feature>
<dbReference type="EMBL" id="AXZG01000032">
    <property type="protein sequence ID" value="ERT66714.1"/>
    <property type="molecule type" value="Genomic_DNA"/>
</dbReference>
<feature type="transmembrane region" description="Helical" evidence="1">
    <location>
        <begin position="12"/>
        <end position="40"/>
    </location>
</feature>
<evidence type="ECO:0000256" key="1">
    <source>
        <dbReference type="SAM" id="Phobius"/>
    </source>
</evidence>
<name>U7V6G5_9MICC</name>
<gene>
    <name evidence="2" type="ORF">HMPREF0742_00841</name>
</gene>
<evidence type="ECO:0000313" key="2">
    <source>
        <dbReference type="EMBL" id="ERT66714.1"/>
    </source>
</evidence>
<dbReference type="PATRIC" id="fig|888019.4.peg.710"/>
<dbReference type="HOGENOM" id="CLU_2221265_0_0_11"/>
<comment type="caution">
    <text evidence="2">The sequence shown here is derived from an EMBL/GenBank/DDBJ whole genome shotgun (WGS) entry which is preliminary data.</text>
</comment>
<keyword evidence="1" id="KW-1133">Transmembrane helix</keyword>
<keyword evidence="1" id="KW-0472">Membrane</keyword>
<dbReference type="Proteomes" id="UP000017174">
    <property type="component" value="Unassembled WGS sequence"/>
</dbReference>
<sequence>MPETKTRVRKKLFPSTQLLMTTVFLEVATVCLLVLSWAPIGSFETALALFLVANVLGIITASIAFICAMVGFFKFARYRIVNIILALVSIVINPLTLGFILTSQNS</sequence>
<dbReference type="AlphaFoldDB" id="U7V6G5"/>
<reference evidence="2 3" key="1">
    <citation type="submission" date="2013-08" db="EMBL/GenBank/DDBJ databases">
        <authorList>
            <person name="Weinstock G."/>
            <person name="Sodergren E."/>
            <person name="Wylie T."/>
            <person name="Fulton L."/>
            <person name="Fulton R."/>
            <person name="Fronick C."/>
            <person name="O'Laughlin M."/>
            <person name="Godfrey J."/>
            <person name="Miner T."/>
            <person name="Herter B."/>
            <person name="Appelbaum E."/>
            <person name="Cordes M."/>
            <person name="Lek S."/>
            <person name="Wollam A."/>
            <person name="Pepin K.H."/>
            <person name="Palsikar V.B."/>
            <person name="Mitreva M."/>
            <person name="Wilson R.K."/>
        </authorList>
    </citation>
    <scope>NUCLEOTIDE SEQUENCE [LARGE SCALE GENOMIC DNA]</scope>
    <source>
        <strain evidence="2 3">F0184</strain>
    </source>
</reference>
<protein>
    <submittedName>
        <fullName evidence="2">Uncharacterized protein</fullName>
    </submittedName>
</protein>
<dbReference type="GeneID" id="93861871"/>
<accession>U7V6G5</accession>
<evidence type="ECO:0000313" key="3">
    <source>
        <dbReference type="Proteomes" id="UP000017174"/>
    </source>
</evidence>
<dbReference type="RefSeq" id="WP_023133388.1">
    <property type="nucleotide sequence ID" value="NZ_KI518028.1"/>
</dbReference>
<feature type="transmembrane region" description="Helical" evidence="1">
    <location>
        <begin position="46"/>
        <end position="73"/>
    </location>
</feature>
<organism evidence="2 3">
    <name type="scientific">Rothia aeria F0184</name>
    <dbReference type="NCBI Taxonomy" id="888019"/>
    <lineage>
        <taxon>Bacteria</taxon>
        <taxon>Bacillati</taxon>
        <taxon>Actinomycetota</taxon>
        <taxon>Actinomycetes</taxon>
        <taxon>Micrococcales</taxon>
        <taxon>Micrococcaceae</taxon>
        <taxon>Rothia</taxon>
    </lineage>
</organism>